<keyword evidence="16" id="KW-1185">Reference proteome</keyword>
<feature type="transmembrane region" description="Helical" evidence="13">
    <location>
        <begin position="355"/>
        <end position="377"/>
    </location>
</feature>
<dbReference type="InterPro" id="IPR001757">
    <property type="entry name" value="P_typ_ATPase"/>
</dbReference>
<dbReference type="Gene3D" id="3.40.1110.10">
    <property type="entry name" value="Calcium-transporting ATPase, cytoplasmic domain N"/>
    <property type="match status" value="1"/>
</dbReference>
<dbReference type="GeneID" id="24562999"/>
<name>A0A061D1E4_BABBI</name>
<feature type="transmembrane region" description="Helical" evidence="13">
    <location>
        <begin position="1002"/>
        <end position="1024"/>
    </location>
</feature>
<dbReference type="GO" id="GO:1902600">
    <property type="term" value="P:proton transmembrane transport"/>
    <property type="evidence" value="ECO:0007669"/>
    <property type="project" value="TreeGrafter"/>
</dbReference>
<comment type="catalytic activity">
    <reaction evidence="11">
        <text>Na(+)(in) + ATP + H2O = Na(+)(out) + ADP + phosphate + H(+)</text>
        <dbReference type="Rhea" id="RHEA:14633"/>
        <dbReference type="ChEBI" id="CHEBI:15377"/>
        <dbReference type="ChEBI" id="CHEBI:15378"/>
        <dbReference type="ChEBI" id="CHEBI:29101"/>
        <dbReference type="ChEBI" id="CHEBI:30616"/>
        <dbReference type="ChEBI" id="CHEBI:43474"/>
        <dbReference type="ChEBI" id="CHEBI:456216"/>
        <dbReference type="EC" id="7.2.2.3"/>
    </reaction>
    <physiologicalReaction direction="left-to-right" evidence="11">
        <dbReference type="Rhea" id="RHEA:14634"/>
    </physiologicalReaction>
</comment>
<dbReference type="OMA" id="FNRNPWM"/>
<dbReference type="InterPro" id="IPR023214">
    <property type="entry name" value="HAD_sf"/>
</dbReference>
<dbReference type="GO" id="GO:0016887">
    <property type="term" value="F:ATP hydrolysis activity"/>
    <property type="evidence" value="ECO:0007669"/>
    <property type="project" value="InterPro"/>
</dbReference>
<keyword evidence="4" id="KW-0067">ATP-binding</keyword>
<dbReference type="OrthoDB" id="116380at2759"/>
<evidence type="ECO:0000313" key="15">
    <source>
        <dbReference type="EMBL" id="CDR94458.1"/>
    </source>
</evidence>
<evidence type="ECO:0000256" key="3">
    <source>
        <dbReference type="ARBA" id="ARBA00022741"/>
    </source>
</evidence>
<gene>
    <name evidence="15" type="ORF">BBBOND_0107560</name>
</gene>
<evidence type="ECO:0000256" key="10">
    <source>
        <dbReference type="ARBA" id="ARBA00035029"/>
    </source>
</evidence>
<dbReference type="SFLD" id="SFLDS00003">
    <property type="entry name" value="Haloacid_Dehalogenase"/>
    <property type="match status" value="1"/>
</dbReference>
<keyword evidence="9" id="KW-0813">Transport</keyword>
<dbReference type="InterPro" id="IPR059000">
    <property type="entry name" value="ATPase_P-type_domA"/>
</dbReference>
<dbReference type="PANTHER" id="PTHR43294:SF20">
    <property type="entry name" value="P-TYPE ATPASE"/>
    <property type="match status" value="1"/>
</dbReference>
<feature type="transmembrane region" description="Helical" evidence="13">
    <location>
        <begin position="1233"/>
        <end position="1257"/>
    </location>
</feature>
<dbReference type="InterPro" id="IPR004014">
    <property type="entry name" value="ATPase_P-typ_cation-transptr_N"/>
</dbReference>
<dbReference type="PROSITE" id="PS00154">
    <property type="entry name" value="ATPASE_E1_E2"/>
    <property type="match status" value="1"/>
</dbReference>
<dbReference type="GO" id="GO:0005524">
    <property type="term" value="F:ATP binding"/>
    <property type="evidence" value="ECO:0007669"/>
    <property type="project" value="UniProtKB-KW"/>
</dbReference>
<proteinExistence type="predicted"/>
<keyword evidence="7" id="KW-0915">Sodium</keyword>
<dbReference type="InterPro" id="IPR044492">
    <property type="entry name" value="P_typ_ATPase_HD_dom"/>
</dbReference>
<dbReference type="SUPFAM" id="SSF81653">
    <property type="entry name" value="Calcium ATPase, transduction domain A"/>
    <property type="match status" value="1"/>
</dbReference>
<feature type="transmembrane region" description="Helical" evidence="13">
    <location>
        <begin position="195"/>
        <end position="212"/>
    </location>
</feature>
<keyword evidence="5" id="KW-1278">Translocase</keyword>
<dbReference type="GO" id="GO:1990573">
    <property type="term" value="P:potassium ion import across plasma membrane"/>
    <property type="evidence" value="ECO:0007669"/>
    <property type="project" value="TreeGrafter"/>
</dbReference>
<dbReference type="GO" id="GO:0036376">
    <property type="term" value="P:sodium ion export across plasma membrane"/>
    <property type="evidence" value="ECO:0007669"/>
    <property type="project" value="TreeGrafter"/>
</dbReference>
<dbReference type="Pfam" id="PF00689">
    <property type="entry name" value="Cation_ATPase_C"/>
    <property type="match status" value="2"/>
</dbReference>
<evidence type="ECO:0000256" key="5">
    <source>
        <dbReference type="ARBA" id="ARBA00022967"/>
    </source>
</evidence>
<organism evidence="15 16">
    <name type="scientific">Babesia bigemina</name>
    <dbReference type="NCBI Taxonomy" id="5866"/>
    <lineage>
        <taxon>Eukaryota</taxon>
        <taxon>Sar</taxon>
        <taxon>Alveolata</taxon>
        <taxon>Apicomplexa</taxon>
        <taxon>Aconoidasida</taxon>
        <taxon>Piroplasmida</taxon>
        <taxon>Babesiidae</taxon>
        <taxon>Babesia</taxon>
    </lineage>
</organism>
<dbReference type="SUPFAM" id="SSF81660">
    <property type="entry name" value="Metal cation-transporting ATPase, ATP-binding domain N"/>
    <property type="match status" value="1"/>
</dbReference>
<dbReference type="SFLD" id="SFLDG00002">
    <property type="entry name" value="C1.7:_P-type_atpase_like"/>
    <property type="match status" value="1"/>
</dbReference>
<sequence length="1265" mass="137567">MEQTHSDAADGEKLVSGVSIEMQPIGAENNAHPNVVERAGSSKIIESIATAISKSMIGTSITNFADGVEGEIAKKLSYGLMTADSVIELARMKDESVVERATEQVQQSHPSGFRSKFSSAPVEEIVEQFGLHDLSFGLSTVQSNLNRDFYGKNILEGSKKIPLWYLYISQFFNFVVIMLLVAAVVSIALGNIVEGVFIVIITNVNAAMATYMEKSAANALEKLAEISSPTTTVVRDGQEMTIDSKDVVPGDVVILKMGDTVPADMRLFEVNEIRVNEALLTGEPEAVKKDLVAKDINSPFATNLCFASTSVVSGSARGVVISIGMETQVGHIAKQLKKATQGNDMTPLQSSLNSLGGIIGLISIAVLVSIIIVAIVTKYEDPTRPDTNRILSIVLLAVGFAVSSIPEGLPMVVTISLSIGASDMAKRNANIRKLPAVETLGCCSVICSDKTGTLTEGKMTTTTLVVFHSVGDKWASEELSFYPTMGFNPHGGLFQNEHLTEQVKADLLQCANEERSCETAEFNVCGKDVNTATSQQVKACMLAAYLNSNGTRIEKDEASSRWKAVGNMTESPLIVAAAKCGIGSTVNPNDTTYEDHPVLPKLEVPFNSSRKMMCTVHKLKRNNFFGDIDLSRGTDVFTHVATLKGAPDMLFDTCRLTVKRDADSCKVDWESLGSGKINAQMASVHAANSELSSRALRVLLVGVFPLTDNDVESLRQCQDSDERLKWLLDGGNNGGSPLVLLGCVGSLDPPRFGVKSAIETCVKAGVRVVMITGDQKRTAAAIGKEIGLFNQFEHLGDEETGVLECSNLHISNDHSAGYLPDEAIDAHTARVSVFCRAQPEDKVAIVESLKRQGYLTAMTGDGVNDAPALKTADIGVAMGINGTDVAKGASDMVLLDDNFCTIVSAIESGRTIYANIQKFVSFLLGTNIGEIIYLTASIIIRTLPPVEAMQILFLNIVTDGCPAVALSREPSDADVMTKKPRPRSQPIMTRDWWLFGNLPHTIFEAAMVICSILVGLYVCTGVIFMSDIHKQCSSVTLKDASGNSHNFMYFCKSYEYRVERGYVGWVTNINYFDVVHGEIKTALGAIEGKQEILRPDTEGLWKEVASSFKNIGTGDVPEEHKDKLERDEHGWFRPKSGITVKGREDTPFGAAPHGYFDITARKSTQARTISFITAVWCEMLRAYTVRSWDYFYRVFNRSPVMHIACGASATVTFVATVVPRFNTIMHLVSLPWWQYLLAVGFAMVTLVLDECVAKVLYRRCAKHEI</sequence>
<feature type="transmembrane region" description="Helical" evidence="13">
    <location>
        <begin position="919"/>
        <end position="940"/>
    </location>
</feature>
<evidence type="ECO:0000256" key="8">
    <source>
        <dbReference type="ARBA" id="ARBA00023136"/>
    </source>
</evidence>
<dbReference type="FunFam" id="3.40.50.1000:FF:000028">
    <property type="entry name" value="Calcium-transporting P-type ATPase, putative"/>
    <property type="match status" value="1"/>
</dbReference>
<feature type="transmembrane region" description="Helical" evidence="13">
    <location>
        <begin position="389"/>
        <end position="417"/>
    </location>
</feature>
<dbReference type="Gene3D" id="1.20.1110.10">
    <property type="entry name" value="Calcium-transporting ATPase, transmembrane domain"/>
    <property type="match status" value="2"/>
</dbReference>
<reference evidence="16" key="1">
    <citation type="journal article" date="2014" name="Nucleic Acids Res.">
        <title>The evolutionary dynamics of variant antigen genes in Babesia reveal a history of genomic innovation underlying host-parasite interaction.</title>
        <authorList>
            <person name="Jackson A.P."/>
            <person name="Otto T.D."/>
            <person name="Darby A."/>
            <person name="Ramaprasad A."/>
            <person name="Xia D."/>
            <person name="Echaide I.E."/>
            <person name="Farber M."/>
            <person name="Gahlot S."/>
            <person name="Gamble J."/>
            <person name="Gupta D."/>
            <person name="Gupta Y."/>
            <person name="Jackson L."/>
            <person name="Malandrin L."/>
            <person name="Malas T.B."/>
            <person name="Moussa E."/>
            <person name="Nair M."/>
            <person name="Reid A.J."/>
            <person name="Sanders M."/>
            <person name="Sharma J."/>
            <person name="Tracey A."/>
            <person name="Quail M.A."/>
            <person name="Weir W."/>
            <person name="Wastling J.M."/>
            <person name="Hall N."/>
            <person name="Willadsen P."/>
            <person name="Lingelbach K."/>
            <person name="Shiels B."/>
            <person name="Tait A."/>
            <person name="Berriman M."/>
            <person name="Allred D.R."/>
            <person name="Pain A."/>
        </authorList>
    </citation>
    <scope>NUCLEOTIDE SEQUENCE [LARGE SCALE GENOMIC DNA]</scope>
    <source>
        <strain evidence="16">Bond</strain>
    </source>
</reference>
<evidence type="ECO:0000259" key="14">
    <source>
        <dbReference type="SMART" id="SM00831"/>
    </source>
</evidence>
<evidence type="ECO:0000256" key="7">
    <source>
        <dbReference type="ARBA" id="ARBA00023053"/>
    </source>
</evidence>
<dbReference type="NCBIfam" id="TIGR01494">
    <property type="entry name" value="ATPase_P-type"/>
    <property type="match status" value="2"/>
</dbReference>
<dbReference type="VEuPathDB" id="PiroplasmaDB:BBBOND_0107560"/>
<keyword evidence="2 13" id="KW-0812">Transmembrane</keyword>
<dbReference type="PRINTS" id="PR00119">
    <property type="entry name" value="CATATPASE"/>
</dbReference>
<dbReference type="Pfam" id="PF00690">
    <property type="entry name" value="Cation_ATPase_N"/>
    <property type="match status" value="1"/>
</dbReference>
<accession>A0A061D1E4</accession>
<dbReference type="InterPro" id="IPR008250">
    <property type="entry name" value="ATPase_P-typ_transduc_dom_A_sf"/>
</dbReference>
<dbReference type="Proteomes" id="UP000033188">
    <property type="component" value="Chromosome 1"/>
</dbReference>
<protein>
    <recommendedName>
        <fullName evidence="12">P-type sodium-transporting ATPase4</fullName>
        <ecNumber evidence="10">7.2.2.3</ecNumber>
    </recommendedName>
</protein>
<dbReference type="RefSeq" id="XP_012766644.1">
    <property type="nucleotide sequence ID" value="XM_012911190.1"/>
</dbReference>
<evidence type="ECO:0000256" key="4">
    <source>
        <dbReference type="ARBA" id="ARBA00022840"/>
    </source>
</evidence>
<dbReference type="InterPro" id="IPR036412">
    <property type="entry name" value="HAD-like_sf"/>
</dbReference>
<dbReference type="Gene3D" id="3.40.50.1000">
    <property type="entry name" value="HAD superfamily/HAD-like"/>
    <property type="match status" value="1"/>
</dbReference>
<dbReference type="GO" id="GO:0006883">
    <property type="term" value="P:intracellular sodium ion homeostasis"/>
    <property type="evidence" value="ECO:0007669"/>
    <property type="project" value="TreeGrafter"/>
</dbReference>
<dbReference type="InterPro" id="IPR006068">
    <property type="entry name" value="ATPase_P-typ_cation-transptr_C"/>
</dbReference>
<evidence type="ECO:0000256" key="11">
    <source>
        <dbReference type="ARBA" id="ARBA00049499"/>
    </source>
</evidence>
<dbReference type="GO" id="GO:0030007">
    <property type="term" value="P:intracellular potassium ion homeostasis"/>
    <property type="evidence" value="ECO:0007669"/>
    <property type="project" value="TreeGrafter"/>
</dbReference>
<evidence type="ECO:0000256" key="6">
    <source>
        <dbReference type="ARBA" id="ARBA00022989"/>
    </source>
</evidence>
<dbReference type="Pfam" id="PF13246">
    <property type="entry name" value="Cation_ATPase"/>
    <property type="match status" value="1"/>
</dbReference>
<dbReference type="STRING" id="5866.A0A061D1E4"/>
<dbReference type="KEGG" id="bbig:BBBOND_0107560"/>
<keyword evidence="8 13" id="KW-0472">Membrane</keyword>
<evidence type="ECO:0000256" key="13">
    <source>
        <dbReference type="SAM" id="Phobius"/>
    </source>
</evidence>
<dbReference type="Pfam" id="PF00122">
    <property type="entry name" value="E1-E2_ATPase"/>
    <property type="match status" value="1"/>
</dbReference>
<keyword evidence="3" id="KW-0547">Nucleotide-binding</keyword>
<dbReference type="SUPFAM" id="SSF81665">
    <property type="entry name" value="Calcium ATPase, transmembrane domain M"/>
    <property type="match status" value="1"/>
</dbReference>
<keyword evidence="6 13" id="KW-1133">Transmembrane helix</keyword>
<keyword evidence="9" id="KW-0406">Ion transport</keyword>
<dbReference type="SUPFAM" id="SSF56784">
    <property type="entry name" value="HAD-like"/>
    <property type="match status" value="1"/>
</dbReference>
<dbReference type="InterPro" id="IPR050510">
    <property type="entry name" value="Cation_transp_ATPase_P-type"/>
</dbReference>
<dbReference type="Gene3D" id="2.70.150.10">
    <property type="entry name" value="Calcium-transporting ATPase, cytoplasmic transduction domain A"/>
    <property type="match status" value="1"/>
</dbReference>
<dbReference type="InterPro" id="IPR023298">
    <property type="entry name" value="ATPase_P-typ_TM_dom_sf"/>
</dbReference>
<feature type="transmembrane region" description="Helical" evidence="13">
    <location>
        <begin position="164"/>
        <end position="189"/>
    </location>
</feature>
<dbReference type="EMBL" id="LK391707">
    <property type="protein sequence ID" value="CDR94458.1"/>
    <property type="molecule type" value="Genomic_DNA"/>
</dbReference>
<feature type="domain" description="Cation-transporting P-type ATPase N-terminal" evidence="14">
    <location>
        <begin position="116"/>
        <end position="191"/>
    </location>
</feature>
<dbReference type="PANTHER" id="PTHR43294">
    <property type="entry name" value="SODIUM/POTASSIUM-TRANSPORTING ATPASE SUBUNIT ALPHA"/>
    <property type="match status" value="1"/>
</dbReference>
<keyword evidence="9" id="KW-0739">Sodium transport</keyword>
<dbReference type="SMART" id="SM00831">
    <property type="entry name" value="Cation_ATPase_N"/>
    <property type="match status" value="1"/>
</dbReference>
<dbReference type="FunFam" id="3.40.50.1000:FF:000001">
    <property type="entry name" value="Phospholipid-transporting ATPase IC"/>
    <property type="match status" value="1"/>
</dbReference>
<dbReference type="GO" id="GO:0005886">
    <property type="term" value="C:plasma membrane"/>
    <property type="evidence" value="ECO:0007669"/>
    <property type="project" value="TreeGrafter"/>
</dbReference>
<dbReference type="GO" id="GO:0005391">
    <property type="term" value="F:P-type sodium:potassium-exchanging transporter activity"/>
    <property type="evidence" value="ECO:0007669"/>
    <property type="project" value="TreeGrafter"/>
</dbReference>
<evidence type="ECO:0000256" key="1">
    <source>
        <dbReference type="ARBA" id="ARBA00004141"/>
    </source>
</evidence>
<comment type="subcellular location">
    <subcellularLocation>
        <location evidence="1">Membrane</location>
        <topology evidence="1">Multi-pass membrane protein</topology>
    </subcellularLocation>
</comment>
<evidence type="ECO:0000256" key="2">
    <source>
        <dbReference type="ARBA" id="ARBA00022692"/>
    </source>
</evidence>
<feature type="transmembrane region" description="Helical" evidence="13">
    <location>
        <begin position="1200"/>
        <end position="1221"/>
    </location>
</feature>
<dbReference type="SFLD" id="SFLDF00027">
    <property type="entry name" value="p-type_atpase"/>
    <property type="match status" value="1"/>
</dbReference>
<evidence type="ECO:0000313" key="16">
    <source>
        <dbReference type="Proteomes" id="UP000033188"/>
    </source>
</evidence>
<dbReference type="EC" id="7.2.2.3" evidence="10"/>
<dbReference type="InterPro" id="IPR018303">
    <property type="entry name" value="ATPase_P-typ_P_site"/>
</dbReference>
<evidence type="ECO:0000256" key="12">
    <source>
        <dbReference type="ARBA" id="ARBA00067200"/>
    </source>
</evidence>
<dbReference type="AlphaFoldDB" id="A0A061D1E4"/>
<evidence type="ECO:0000256" key="9">
    <source>
        <dbReference type="ARBA" id="ARBA00023201"/>
    </source>
</evidence>
<dbReference type="InterPro" id="IPR023299">
    <property type="entry name" value="ATPase_P-typ_cyto_dom_N"/>
</dbReference>